<dbReference type="Gene3D" id="3.40.630.30">
    <property type="match status" value="1"/>
</dbReference>
<dbReference type="OrthoDB" id="7852312at2"/>
<accession>A0A094LS68</accession>
<dbReference type="STRING" id="1515746.HR45_05880"/>
<sequence>MADITISSPRLILRTMCEADWPLFLRLNSDKHINRYIRDVEPEPMLREKFQARCAGEDFYVDDWLSFTLELNGEPIGLMGLSCVDEELQQAEVGYLLAPEYHGHGYASEALKTLVNWAKVYFELHKVIGRCVAGNQASASVLEKCGFQLEGRLRHNHRIAGQWCDDLYYGLLLDDGSSTS</sequence>
<dbReference type="Pfam" id="PF13302">
    <property type="entry name" value="Acetyltransf_3"/>
    <property type="match status" value="1"/>
</dbReference>
<dbReference type="PROSITE" id="PS51186">
    <property type="entry name" value="GNAT"/>
    <property type="match status" value="1"/>
</dbReference>
<dbReference type="GO" id="GO:0016747">
    <property type="term" value="F:acyltransferase activity, transferring groups other than amino-acyl groups"/>
    <property type="evidence" value="ECO:0007669"/>
    <property type="project" value="InterPro"/>
</dbReference>
<proteinExistence type="predicted"/>
<organism evidence="2 3">
    <name type="scientific">Shewanella mangrovi</name>
    <dbReference type="NCBI Taxonomy" id="1515746"/>
    <lineage>
        <taxon>Bacteria</taxon>
        <taxon>Pseudomonadati</taxon>
        <taxon>Pseudomonadota</taxon>
        <taxon>Gammaproteobacteria</taxon>
        <taxon>Alteromonadales</taxon>
        <taxon>Shewanellaceae</taxon>
        <taxon>Shewanella</taxon>
    </lineage>
</organism>
<dbReference type="InterPro" id="IPR000182">
    <property type="entry name" value="GNAT_dom"/>
</dbReference>
<keyword evidence="3" id="KW-1185">Reference proteome</keyword>
<evidence type="ECO:0000259" key="1">
    <source>
        <dbReference type="PROSITE" id="PS51186"/>
    </source>
</evidence>
<dbReference type="EMBL" id="JPEO01000003">
    <property type="protein sequence ID" value="KFZ38038.1"/>
    <property type="molecule type" value="Genomic_DNA"/>
</dbReference>
<comment type="caution">
    <text evidence="2">The sequence shown here is derived from an EMBL/GenBank/DDBJ whole genome shotgun (WGS) entry which is preliminary data.</text>
</comment>
<dbReference type="InterPro" id="IPR051531">
    <property type="entry name" value="N-acetyltransferase"/>
</dbReference>
<name>A0A094LS68_9GAMM</name>
<dbReference type="Proteomes" id="UP000029264">
    <property type="component" value="Unassembled WGS sequence"/>
</dbReference>
<dbReference type="InterPro" id="IPR016181">
    <property type="entry name" value="Acyl_CoA_acyltransferase"/>
</dbReference>
<reference evidence="2 3" key="1">
    <citation type="submission" date="2014-06" db="EMBL/GenBank/DDBJ databases">
        <title>Shewanella sp. YQH10.</title>
        <authorList>
            <person name="Liu Y."/>
            <person name="Zeng R."/>
        </authorList>
    </citation>
    <scope>NUCLEOTIDE SEQUENCE [LARGE SCALE GENOMIC DNA]</scope>
    <source>
        <strain evidence="2 3">YQH10</strain>
    </source>
</reference>
<evidence type="ECO:0000313" key="2">
    <source>
        <dbReference type="EMBL" id="KFZ38038.1"/>
    </source>
</evidence>
<evidence type="ECO:0000313" key="3">
    <source>
        <dbReference type="Proteomes" id="UP000029264"/>
    </source>
</evidence>
<dbReference type="AlphaFoldDB" id="A0A094LS68"/>
<protein>
    <recommendedName>
        <fullName evidence="1">N-acetyltransferase domain-containing protein</fullName>
    </recommendedName>
</protein>
<feature type="domain" description="N-acetyltransferase" evidence="1">
    <location>
        <begin position="11"/>
        <end position="174"/>
    </location>
</feature>
<gene>
    <name evidence="2" type="ORF">HR45_05880</name>
</gene>
<dbReference type="eggNOG" id="COG1670">
    <property type="taxonomic scope" value="Bacteria"/>
</dbReference>
<dbReference type="PANTHER" id="PTHR43792:SF1">
    <property type="entry name" value="N-ACETYLTRANSFERASE DOMAIN-CONTAINING PROTEIN"/>
    <property type="match status" value="1"/>
</dbReference>
<dbReference type="SUPFAM" id="SSF55729">
    <property type="entry name" value="Acyl-CoA N-acyltransferases (Nat)"/>
    <property type="match status" value="1"/>
</dbReference>
<dbReference type="CDD" id="cd04301">
    <property type="entry name" value="NAT_SF"/>
    <property type="match status" value="1"/>
</dbReference>
<dbReference type="PANTHER" id="PTHR43792">
    <property type="entry name" value="GNAT FAMILY, PUTATIVE (AFU_ORTHOLOGUE AFUA_3G00765)-RELATED-RELATED"/>
    <property type="match status" value="1"/>
</dbReference>